<evidence type="ECO:0000313" key="3">
    <source>
        <dbReference type="Proteomes" id="UP001576784"/>
    </source>
</evidence>
<evidence type="ECO:0000256" key="1">
    <source>
        <dbReference type="SAM" id="SignalP"/>
    </source>
</evidence>
<organism evidence="2 3">
    <name type="scientific">Floridaenema flaviceps BLCC-F50</name>
    <dbReference type="NCBI Taxonomy" id="3153642"/>
    <lineage>
        <taxon>Bacteria</taxon>
        <taxon>Bacillati</taxon>
        <taxon>Cyanobacteriota</taxon>
        <taxon>Cyanophyceae</taxon>
        <taxon>Oscillatoriophycideae</taxon>
        <taxon>Aerosakkonematales</taxon>
        <taxon>Aerosakkonemataceae</taxon>
        <taxon>Floridanema</taxon>
        <taxon>Floridanema flaviceps</taxon>
    </lineage>
</organism>
<dbReference type="RefSeq" id="WP_413263947.1">
    <property type="nucleotide sequence ID" value="NZ_JBHFNR010000106.1"/>
</dbReference>
<proteinExistence type="predicted"/>
<gene>
    <name evidence="2" type="ORF">ACE1CI_15415</name>
</gene>
<protein>
    <submittedName>
        <fullName evidence="2">Uncharacterized protein</fullName>
    </submittedName>
</protein>
<reference evidence="2 3" key="1">
    <citation type="submission" date="2024-09" db="EMBL/GenBank/DDBJ databases">
        <title>Floridaenema gen nov. (Aerosakkonemataceae, Aerosakkonematales ord. nov., Cyanobacteria) from benthic tropical and subtropical fresh waters, with the description of four new species.</title>
        <authorList>
            <person name="Moretto J.A."/>
            <person name="Berthold D.E."/>
            <person name="Lefler F.W."/>
            <person name="Huang I.-S."/>
            <person name="Laughinghouse H. IV."/>
        </authorList>
    </citation>
    <scope>NUCLEOTIDE SEQUENCE [LARGE SCALE GENOMIC DNA]</scope>
    <source>
        <strain evidence="2 3">BLCC-F50</strain>
    </source>
</reference>
<keyword evidence="1" id="KW-0732">Signal</keyword>
<sequence length="397" mass="43262">MITLKNFSLTTASSALIFCATTLPSAAISFYSITELPFTPSDINDNGQIVGEKYLWTNGTLTDFSNIISGNPSLVRLNAINNQGKIVGYWYAGNYAIGEEAFIFDGNNITKIDRPPVDICLSEVSCTNVIPQDINDAGQIALVGLTSYTSQFRYGAYGLLRDVDGTFTNLFSARYVSGMALNNSGQVIGNLTGGPIWNSFFYDNGKLTQLFPTEVTTTYKSLVPLTLSSINDRGQVVGSGRMIYDLRDLFSAPYHGLLWNNPEQNPIGTDLGFIGSRYGQANSINNLGQIVGAYAYGSEYYSTSAVIWEENNIYDLSNFIAPNLGWQLTSALKINNKGQIIGNGYLNGQPRGFLLTPVSTSVPEPTSTFSLLGFAAFGIGWQIKLRCNNKKSKHLIS</sequence>
<keyword evidence="3" id="KW-1185">Reference proteome</keyword>
<name>A0ABV4XRE3_9CYAN</name>
<dbReference type="Proteomes" id="UP001576784">
    <property type="component" value="Unassembled WGS sequence"/>
</dbReference>
<feature type="signal peptide" evidence="1">
    <location>
        <begin position="1"/>
        <end position="26"/>
    </location>
</feature>
<comment type="caution">
    <text evidence="2">The sequence shown here is derived from an EMBL/GenBank/DDBJ whole genome shotgun (WGS) entry which is preliminary data.</text>
</comment>
<evidence type="ECO:0000313" key="2">
    <source>
        <dbReference type="EMBL" id="MFB2894298.1"/>
    </source>
</evidence>
<feature type="chain" id="PRO_5046711794" evidence="1">
    <location>
        <begin position="27"/>
        <end position="397"/>
    </location>
</feature>
<accession>A0ABV4XRE3</accession>
<dbReference type="EMBL" id="JBHFNR010000106">
    <property type="protein sequence ID" value="MFB2894298.1"/>
    <property type="molecule type" value="Genomic_DNA"/>
</dbReference>